<dbReference type="GO" id="GO:0000981">
    <property type="term" value="F:DNA-binding transcription factor activity, RNA polymerase II-specific"/>
    <property type="evidence" value="ECO:0000318"/>
    <property type="project" value="GO_Central"/>
</dbReference>
<name>A0A1W5B998_CIOIN</name>
<evidence type="ECO:0000313" key="16">
    <source>
        <dbReference type="Proteomes" id="UP000008144"/>
    </source>
</evidence>
<dbReference type="SUPFAM" id="SSF57667">
    <property type="entry name" value="beta-beta-alpha zinc fingers"/>
    <property type="match status" value="5"/>
</dbReference>
<dbReference type="GeneID" id="778941"/>
<keyword evidence="2" id="KW-0479">Metal-binding</keyword>
<keyword evidence="9" id="KW-0804">Transcription</keyword>
<evidence type="ECO:0000256" key="10">
    <source>
        <dbReference type="ARBA" id="ARBA00023242"/>
    </source>
</evidence>
<feature type="domain" description="C2H2-type" evidence="13">
    <location>
        <begin position="496"/>
        <end position="523"/>
    </location>
</feature>
<keyword evidence="10" id="KW-0539">Nucleus</keyword>
<accession>A0A1W5B998</accession>
<dbReference type="PROSITE" id="PS50157">
    <property type="entry name" value="ZINC_FINGER_C2H2_2"/>
    <property type="match status" value="8"/>
</dbReference>
<dbReference type="GO" id="GO:0006357">
    <property type="term" value="P:regulation of transcription by RNA polymerase II"/>
    <property type="evidence" value="ECO:0000318"/>
    <property type="project" value="GO_Central"/>
</dbReference>
<dbReference type="RefSeq" id="NP_001071971.2">
    <property type="nucleotide sequence ID" value="NM_001078503.2"/>
</dbReference>
<dbReference type="AlphaFoldDB" id="A0A1W5B998"/>
<dbReference type="GO" id="GO:0000978">
    <property type="term" value="F:RNA polymerase II cis-regulatory region sequence-specific DNA binding"/>
    <property type="evidence" value="ECO:0000318"/>
    <property type="project" value="GO_Central"/>
</dbReference>
<dbReference type="Pfam" id="PF13912">
    <property type="entry name" value="zf-C2H2_6"/>
    <property type="match status" value="1"/>
</dbReference>
<dbReference type="Pfam" id="PF02376">
    <property type="entry name" value="CUT"/>
    <property type="match status" value="1"/>
</dbReference>
<evidence type="ECO:0000259" key="13">
    <source>
        <dbReference type="PROSITE" id="PS50157"/>
    </source>
</evidence>
<feature type="domain" description="C2H2-type" evidence="13">
    <location>
        <begin position="552"/>
        <end position="579"/>
    </location>
</feature>
<dbReference type="InterPro" id="IPR050331">
    <property type="entry name" value="Zinc_finger"/>
</dbReference>
<dbReference type="KEGG" id="cin:778941"/>
<evidence type="ECO:0000256" key="8">
    <source>
        <dbReference type="ARBA" id="ARBA00023155"/>
    </source>
</evidence>
<evidence type="ECO:0000256" key="4">
    <source>
        <dbReference type="ARBA" id="ARBA00022771"/>
    </source>
</evidence>
<keyword evidence="5" id="KW-0862">Zinc</keyword>
<evidence type="ECO:0000256" key="12">
    <source>
        <dbReference type="SAM" id="MobiDB-lite"/>
    </source>
</evidence>
<dbReference type="Ensembl" id="ENSCINT00000008581.3">
    <property type="protein sequence ID" value="ENSCINP00000008581.3"/>
    <property type="gene ID" value="ENSCING00000004152.3"/>
</dbReference>
<dbReference type="Gene3D" id="3.30.160.60">
    <property type="entry name" value="Classic Zinc Finger"/>
    <property type="match status" value="8"/>
</dbReference>
<dbReference type="PROSITE" id="PS00028">
    <property type="entry name" value="ZINC_FINGER_C2H2_1"/>
    <property type="match status" value="8"/>
</dbReference>
<feature type="domain" description="C2H2-type" evidence="13">
    <location>
        <begin position="580"/>
        <end position="607"/>
    </location>
</feature>
<dbReference type="GO" id="GO:0005634">
    <property type="term" value="C:nucleus"/>
    <property type="evidence" value="ECO:0000318"/>
    <property type="project" value="GO_Central"/>
</dbReference>
<evidence type="ECO:0000256" key="6">
    <source>
        <dbReference type="ARBA" id="ARBA00023015"/>
    </source>
</evidence>
<dbReference type="Pfam" id="PF00096">
    <property type="entry name" value="zf-C2H2"/>
    <property type="match status" value="5"/>
</dbReference>
<dbReference type="FunFam" id="3.30.160.60:FF:000176">
    <property type="entry name" value="zinc finger protein 70"/>
    <property type="match status" value="1"/>
</dbReference>
<feature type="region of interest" description="Disordered" evidence="12">
    <location>
        <begin position="410"/>
        <end position="436"/>
    </location>
</feature>
<gene>
    <name evidence="15" type="primary">zf(c2h2)-27</name>
</gene>
<dbReference type="SUPFAM" id="SSF47413">
    <property type="entry name" value="lambda repressor-like DNA-binding domains"/>
    <property type="match status" value="1"/>
</dbReference>
<evidence type="ECO:0000256" key="1">
    <source>
        <dbReference type="ARBA" id="ARBA00004123"/>
    </source>
</evidence>
<dbReference type="GeneTree" id="ENSGT00940000164868"/>
<dbReference type="Gene3D" id="1.10.260.40">
    <property type="entry name" value="lambda repressor-like DNA-binding domains"/>
    <property type="match status" value="1"/>
</dbReference>
<dbReference type="PANTHER" id="PTHR16515:SF49">
    <property type="entry name" value="GASTRULA ZINC FINGER PROTEIN XLCGF49.1-LIKE-RELATED"/>
    <property type="match status" value="1"/>
</dbReference>
<dbReference type="SMART" id="SM01109">
    <property type="entry name" value="CUT"/>
    <property type="match status" value="1"/>
</dbReference>
<dbReference type="InterPro" id="IPR003350">
    <property type="entry name" value="CUT_dom"/>
</dbReference>
<evidence type="ECO:0000256" key="9">
    <source>
        <dbReference type="ARBA" id="ARBA00023163"/>
    </source>
</evidence>
<feature type="domain" description="C2H2-type" evidence="13">
    <location>
        <begin position="608"/>
        <end position="635"/>
    </location>
</feature>
<keyword evidence="6" id="KW-0805">Transcription regulation</keyword>
<evidence type="ECO:0000313" key="15">
    <source>
        <dbReference type="Ensembl" id="ENSCINP00000008581.3"/>
    </source>
</evidence>
<feature type="domain" description="C2H2-type" evidence="13">
    <location>
        <begin position="524"/>
        <end position="551"/>
    </location>
</feature>
<dbReference type="Proteomes" id="UP000008144">
    <property type="component" value="Chromosome 5"/>
</dbReference>
<comment type="subcellular location">
    <subcellularLocation>
        <location evidence="1">Nucleus</location>
    </subcellularLocation>
</comment>
<evidence type="ECO:0000259" key="14">
    <source>
        <dbReference type="PROSITE" id="PS51042"/>
    </source>
</evidence>
<feature type="domain" description="C2H2-type" evidence="13">
    <location>
        <begin position="636"/>
        <end position="659"/>
    </location>
</feature>
<protein>
    <submittedName>
        <fullName evidence="15">Zinc finger protein</fullName>
    </submittedName>
</protein>
<keyword evidence="3" id="KW-0677">Repeat</keyword>
<dbReference type="InterPro" id="IPR013087">
    <property type="entry name" value="Znf_C2H2_type"/>
</dbReference>
<feature type="domain" description="C2H2-type" evidence="13">
    <location>
        <begin position="334"/>
        <end position="363"/>
    </location>
</feature>
<dbReference type="EMBL" id="EAAA01002104">
    <property type="status" value="NOT_ANNOTATED_CDS"/>
    <property type="molecule type" value="Genomic_DNA"/>
</dbReference>
<dbReference type="FunFam" id="3.30.160.60:FF:000759">
    <property type="entry name" value="zinc finger protein 16"/>
    <property type="match status" value="1"/>
</dbReference>
<dbReference type="FunFam" id="3.30.160.60:FF:001325">
    <property type="entry name" value="zinc finger protein 200"/>
    <property type="match status" value="1"/>
</dbReference>
<dbReference type="CTD" id="778941"/>
<proteinExistence type="predicted"/>
<keyword evidence="8" id="KW-0371">Homeobox</keyword>
<feature type="compositionally biased region" description="Polar residues" evidence="12">
    <location>
        <begin position="419"/>
        <end position="429"/>
    </location>
</feature>
<dbReference type="InterPro" id="IPR036236">
    <property type="entry name" value="Znf_C2H2_sf"/>
</dbReference>
<reference evidence="15" key="2">
    <citation type="journal article" date="2008" name="Genome Biol.">
        <title>Improved genome assembly and evidence-based global gene model set for the chordate Ciona intestinalis: new insight into intron and operon populations.</title>
        <authorList>
            <person name="Satou Y."/>
            <person name="Mineta K."/>
            <person name="Ogasawara M."/>
            <person name="Sasakura Y."/>
            <person name="Shoguchi E."/>
            <person name="Ueno K."/>
            <person name="Yamada L."/>
            <person name="Matsumoto J."/>
            <person name="Wasserscheid J."/>
            <person name="Dewar K."/>
            <person name="Wiley G.B."/>
            <person name="Macmil S.L."/>
            <person name="Roe B.A."/>
            <person name="Zeller R.W."/>
            <person name="Hastings K.E."/>
            <person name="Lemaire P."/>
            <person name="Lindquist E."/>
            <person name="Endo T."/>
            <person name="Hotta K."/>
            <person name="Inaba K."/>
        </authorList>
    </citation>
    <scope>NUCLEOTIDE SEQUENCE [LARGE SCALE GENOMIC DNA]</scope>
    <source>
        <strain evidence="15">wild type</strain>
    </source>
</reference>
<dbReference type="InterPro" id="IPR010982">
    <property type="entry name" value="Lambda_DNA-bd_dom_sf"/>
</dbReference>
<dbReference type="PANTHER" id="PTHR16515">
    <property type="entry name" value="PR DOMAIN ZINC FINGER PROTEIN"/>
    <property type="match status" value="1"/>
</dbReference>
<keyword evidence="4 11" id="KW-0863">Zinc-finger</keyword>
<evidence type="ECO:0000256" key="11">
    <source>
        <dbReference type="PROSITE-ProRule" id="PRU00042"/>
    </source>
</evidence>
<dbReference type="FunFam" id="3.30.160.60:FF:002343">
    <property type="entry name" value="Zinc finger protein 33A"/>
    <property type="match status" value="1"/>
</dbReference>
<keyword evidence="7" id="KW-0238">DNA-binding</keyword>
<dbReference type="PROSITE" id="PS51042">
    <property type="entry name" value="CUT"/>
    <property type="match status" value="1"/>
</dbReference>
<accession>F6TUT9</accession>
<sequence length="831" mass="94074">MEESKKYETHNTKQDINIWMNGFQSDKEMNFNTSEDKMIQITLLQPEGKLPTFDGILFDEPTNNDNSSTCLKQQKDLDMKGTDFEIQCILNADDRPSSNPLQQELQTTHDVSKGKCKNEVKNQRQVSNLAKSSDPKVFPCIRKEWFTNQLNIDKLNIIEQSKEIDTSTLAADMRAYLRSVNISLDNFAKNYLLRSQGTLSDLLNHPKPWHGLSSRGRDIYMKMIEFLSAENLNELVAVLKQATVAVRPGPAIQNIPSDVMDLLKEGKMPTQPRIVEVAAQFNIHVEYLQQYCEEQSNKQLALKKDKEHGTKTKHSTELMETGNNIKHRRHKDKRICPQLNCGVVLGSKVALDNHMLTHTGERPFKCEICGKGFTTHSNVLSHQRRHNNSNSSNKISKRARKVAMMQDVTDIDDSEVESTEISKSAPSNKESCDLDVKPSAPSAIIIDYEEYSEFDTKLSESTQLTSYCCPLCKKSSFKSLSSLTAHVRRHNAKQPYVCDVCGKRFNSKFNATRHERTHTGVKPFKCPICPSRFTEAGSITAHLRTHTGEKPFQCQFCGKSFSQKGPLQTHLLLHNGSRPYLCEICGKSFNQKTNLKAHEARHSGLKHHACTVCAMSFQYKSDLHRHMLKHSGDRPYQCRLCSFTFTRLQYLRDHMHKIHDELSLKSDDEDELKCDEDKDGFDVMEHQHPDSNLEELPVLSTNDGASNNPISTTSYIMEVNPTNSDDKLDSSDCISSCLTSISSAMANDNDPSLSSSNINTSNDTMHAVAIMTDHGLMFTNNTTVDLLELSKLDNDVEVNRSDHSDIQSVFVTPTNDETRYVVVNISRENFL</sequence>
<evidence type="ECO:0000256" key="7">
    <source>
        <dbReference type="ARBA" id="ARBA00023125"/>
    </source>
</evidence>
<organism evidence="15 16">
    <name type="scientific">Ciona intestinalis</name>
    <name type="common">Transparent sea squirt</name>
    <name type="synonym">Ascidia intestinalis</name>
    <dbReference type="NCBI Taxonomy" id="7719"/>
    <lineage>
        <taxon>Eukaryota</taxon>
        <taxon>Metazoa</taxon>
        <taxon>Chordata</taxon>
        <taxon>Tunicata</taxon>
        <taxon>Ascidiacea</taxon>
        <taxon>Phlebobranchia</taxon>
        <taxon>Cionidae</taxon>
        <taxon>Ciona</taxon>
    </lineage>
</organism>
<reference evidence="15" key="3">
    <citation type="submission" date="2025-08" db="UniProtKB">
        <authorList>
            <consortium name="Ensembl"/>
        </authorList>
    </citation>
    <scope>IDENTIFICATION</scope>
</reference>
<dbReference type="FunFam" id="3.30.160.60:FF:001182">
    <property type="entry name" value="Zinc finger, C2H2 type"/>
    <property type="match status" value="1"/>
</dbReference>
<evidence type="ECO:0000256" key="3">
    <source>
        <dbReference type="ARBA" id="ARBA00022737"/>
    </source>
</evidence>
<dbReference type="EMBL" id="EAAA01002105">
    <property type="status" value="NOT_ANNOTATED_CDS"/>
    <property type="molecule type" value="Genomic_DNA"/>
</dbReference>
<dbReference type="SMART" id="SM00355">
    <property type="entry name" value="ZnF_C2H2"/>
    <property type="match status" value="9"/>
</dbReference>
<reference evidence="15" key="4">
    <citation type="submission" date="2025-09" db="UniProtKB">
        <authorList>
            <consortium name="Ensembl"/>
        </authorList>
    </citation>
    <scope>IDENTIFICATION</scope>
</reference>
<feature type="domain" description="C2H2-type" evidence="13">
    <location>
        <begin position="364"/>
        <end position="391"/>
    </location>
</feature>
<dbReference type="InParanoid" id="A0A1W5B998"/>
<evidence type="ECO:0000256" key="2">
    <source>
        <dbReference type="ARBA" id="ARBA00022723"/>
    </source>
</evidence>
<feature type="region of interest" description="Disordered" evidence="12">
    <location>
        <begin position="380"/>
        <end position="399"/>
    </location>
</feature>
<feature type="domain" description="CUT" evidence="14">
    <location>
        <begin position="155"/>
        <end position="242"/>
    </location>
</feature>
<evidence type="ECO:0000256" key="5">
    <source>
        <dbReference type="ARBA" id="ARBA00022833"/>
    </source>
</evidence>
<dbReference type="GO" id="GO:0008270">
    <property type="term" value="F:zinc ion binding"/>
    <property type="evidence" value="ECO:0007669"/>
    <property type="project" value="UniProtKB-KW"/>
</dbReference>
<dbReference type="OMA" id="CKISFAL"/>
<keyword evidence="16" id="KW-1185">Reference proteome</keyword>
<reference evidence="16" key="1">
    <citation type="journal article" date="2002" name="Science">
        <title>The draft genome of Ciona intestinalis: insights into chordate and vertebrate origins.</title>
        <authorList>
            <person name="Dehal P."/>
            <person name="Satou Y."/>
            <person name="Campbell R.K."/>
            <person name="Chapman J."/>
            <person name="Degnan B."/>
            <person name="De Tomaso A."/>
            <person name="Davidson B."/>
            <person name="Di Gregorio A."/>
            <person name="Gelpke M."/>
            <person name="Goodstein D.M."/>
            <person name="Harafuji N."/>
            <person name="Hastings K.E."/>
            <person name="Ho I."/>
            <person name="Hotta K."/>
            <person name="Huang W."/>
            <person name="Kawashima T."/>
            <person name="Lemaire P."/>
            <person name="Martinez D."/>
            <person name="Meinertzhagen I.A."/>
            <person name="Necula S."/>
            <person name="Nonaka M."/>
            <person name="Putnam N."/>
            <person name="Rash S."/>
            <person name="Saiga H."/>
            <person name="Satake M."/>
            <person name="Terry A."/>
            <person name="Yamada L."/>
            <person name="Wang H.G."/>
            <person name="Awazu S."/>
            <person name="Azumi K."/>
            <person name="Boore J."/>
            <person name="Branno M."/>
            <person name="Chin-Bow S."/>
            <person name="DeSantis R."/>
            <person name="Doyle S."/>
            <person name="Francino P."/>
            <person name="Keys D.N."/>
            <person name="Haga S."/>
            <person name="Hayashi H."/>
            <person name="Hino K."/>
            <person name="Imai K.S."/>
            <person name="Inaba K."/>
            <person name="Kano S."/>
            <person name="Kobayashi K."/>
            <person name="Kobayashi M."/>
            <person name="Lee B.I."/>
            <person name="Makabe K.W."/>
            <person name="Manohar C."/>
            <person name="Matassi G."/>
            <person name="Medina M."/>
            <person name="Mochizuki Y."/>
            <person name="Mount S."/>
            <person name="Morishita T."/>
            <person name="Miura S."/>
            <person name="Nakayama A."/>
            <person name="Nishizaka S."/>
            <person name="Nomoto H."/>
            <person name="Ohta F."/>
            <person name="Oishi K."/>
            <person name="Rigoutsos I."/>
            <person name="Sano M."/>
            <person name="Sasaki A."/>
            <person name="Sasakura Y."/>
            <person name="Shoguchi E."/>
            <person name="Shin-i T."/>
            <person name="Spagnuolo A."/>
            <person name="Stainier D."/>
            <person name="Suzuki M.M."/>
            <person name="Tassy O."/>
            <person name="Takatori N."/>
            <person name="Tokuoka M."/>
            <person name="Yagi K."/>
            <person name="Yoshizaki F."/>
            <person name="Wada S."/>
            <person name="Zhang C."/>
            <person name="Hyatt P.D."/>
            <person name="Larimer F."/>
            <person name="Detter C."/>
            <person name="Doggett N."/>
            <person name="Glavina T."/>
            <person name="Hawkins T."/>
            <person name="Richardson P."/>
            <person name="Lucas S."/>
            <person name="Kohara Y."/>
            <person name="Levine M."/>
            <person name="Satoh N."/>
            <person name="Rokhsar D.S."/>
        </authorList>
    </citation>
    <scope>NUCLEOTIDE SEQUENCE [LARGE SCALE GENOMIC DNA]</scope>
</reference>